<sequence length="116" mass="12942">MYHHEDCSSIIVIATDRNKKVNPSISFLGSECLKSVNLNGEERIERNVTTAVKAKVKERTKPLLLLPPELRQIAHPSAVPVSHSLLSFEAQNLQCCKTHPQPASHCFGDTRNEVEL</sequence>
<name>B9SK87_RICCO</name>
<proteinExistence type="predicted"/>
<evidence type="ECO:0000313" key="1">
    <source>
        <dbReference type="EMBL" id="EEF35982.1"/>
    </source>
</evidence>
<dbReference type="EMBL" id="EQ974000">
    <property type="protein sequence ID" value="EEF35982.1"/>
    <property type="molecule type" value="Genomic_DNA"/>
</dbReference>
<evidence type="ECO:0000313" key="2">
    <source>
        <dbReference type="Proteomes" id="UP000008311"/>
    </source>
</evidence>
<reference evidence="2" key="1">
    <citation type="journal article" date="2010" name="Nat. Biotechnol.">
        <title>Draft genome sequence of the oilseed species Ricinus communis.</title>
        <authorList>
            <person name="Chan A.P."/>
            <person name="Crabtree J."/>
            <person name="Zhao Q."/>
            <person name="Lorenzi H."/>
            <person name="Orvis J."/>
            <person name="Puiu D."/>
            <person name="Melake-Berhan A."/>
            <person name="Jones K.M."/>
            <person name="Redman J."/>
            <person name="Chen G."/>
            <person name="Cahoon E.B."/>
            <person name="Gedil M."/>
            <person name="Stanke M."/>
            <person name="Haas B.J."/>
            <person name="Wortman J.R."/>
            <person name="Fraser-Liggett C.M."/>
            <person name="Ravel J."/>
            <person name="Rabinowicz P.D."/>
        </authorList>
    </citation>
    <scope>NUCLEOTIDE SEQUENCE [LARGE SCALE GENOMIC DNA]</scope>
    <source>
        <strain evidence="2">cv. Hale</strain>
    </source>
</reference>
<dbReference type="InParanoid" id="B9SK87"/>
<gene>
    <name evidence="1" type="ORF">RCOM_1028920</name>
</gene>
<protein>
    <submittedName>
        <fullName evidence="1">Uncharacterized protein</fullName>
    </submittedName>
</protein>
<keyword evidence="2" id="KW-1185">Reference proteome</keyword>
<accession>B9SK87</accession>
<dbReference type="Proteomes" id="UP000008311">
    <property type="component" value="Unassembled WGS sequence"/>
</dbReference>
<dbReference type="AlphaFoldDB" id="B9SK87"/>
<organism evidence="1 2">
    <name type="scientific">Ricinus communis</name>
    <name type="common">Castor bean</name>
    <dbReference type="NCBI Taxonomy" id="3988"/>
    <lineage>
        <taxon>Eukaryota</taxon>
        <taxon>Viridiplantae</taxon>
        <taxon>Streptophyta</taxon>
        <taxon>Embryophyta</taxon>
        <taxon>Tracheophyta</taxon>
        <taxon>Spermatophyta</taxon>
        <taxon>Magnoliopsida</taxon>
        <taxon>eudicotyledons</taxon>
        <taxon>Gunneridae</taxon>
        <taxon>Pentapetalae</taxon>
        <taxon>rosids</taxon>
        <taxon>fabids</taxon>
        <taxon>Malpighiales</taxon>
        <taxon>Euphorbiaceae</taxon>
        <taxon>Acalyphoideae</taxon>
        <taxon>Acalypheae</taxon>
        <taxon>Ricinus</taxon>
    </lineage>
</organism>